<feature type="domain" description="HTH merR-type" evidence="5">
    <location>
        <begin position="12"/>
        <end position="81"/>
    </location>
</feature>
<reference evidence="6 7" key="1">
    <citation type="journal article" date="2016" name="Front. Microbiol.">
        <title>Comparative Genomics Analysis of Streptomyces Species Reveals Their Adaptation to the Marine Environment and Their Diversity at the Genomic Level.</title>
        <authorList>
            <person name="Tian X."/>
            <person name="Zhang Z."/>
            <person name="Yang T."/>
            <person name="Chen M."/>
            <person name="Li J."/>
            <person name="Chen F."/>
            <person name="Yang J."/>
            <person name="Li W."/>
            <person name="Zhang B."/>
            <person name="Zhang Z."/>
            <person name="Wu J."/>
            <person name="Zhang C."/>
            <person name="Long L."/>
            <person name="Xiao J."/>
        </authorList>
    </citation>
    <scope>NUCLEOTIDE SEQUENCE [LARGE SCALE GENOMIC DNA]</scope>
    <source>
        <strain evidence="6 7">SCSIO 10390</strain>
    </source>
</reference>
<dbReference type="GO" id="GO:0003677">
    <property type="term" value="F:DNA binding"/>
    <property type="evidence" value="ECO:0007669"/>
    <property type="project" value="UniProtKB-KW"/>
</dbReference>
<evidence type="ECO:0000256" key="2">
    <source>
        <dbReference type="ARBA" id="ARBA00023125"/>
    </source>
</evidence>
<dbReference type="PANTHER" id="PTHR30204">
    <property type="entry name" value="REDOX-CYCLING DRUG-SENSING TRANSCRIPTIONAL ACTIVATOR SOXR"/>
    <property type="match status" value="1"/>
</dbReference>
<evidence type="ECO:0000256" key="4">
    <source>
        <dbReference type="ARBA" id="ARBA00023163"/>
    </source>
</evidence>
<keyword evidence="1" id="KW-0805">Transcription regulation</keyword>
<keyword evidence="3" id="KW-0010">Activator</keyword>
<dbReference type="InterPro" id="IPR000551">
    <property type="entry name" value="MerR-type_HTH_dom"/>
</dbReference>
<evidence type="ECO:0000256" key="1">
    <source>
        <dbReference type="ARBA" id="ARBA00023015"/>
    </source>
</evidence>
<dbReference type="OrthoDB" id="9809391at2"/>
<gene>
    <name evidence="6" type="ORF">AN215_13145</name>
</gene>
<dbReference type="Pfam" id="PF07739">
    <property type="entry name" value="TipAS"/>
    <property type="match status" value="1"/>
</dbReference>
<dbReference type="SUPFAM" id="SSF89082">
    <property type="entry name" value="Antibiotic binding domain of TipA-like multidrug resistance regulators"/>
    <property type="match status" value="1"/>
</dbReference>
<keyword evidence="4" id="KW-0804">Transcription</keyword>
<dbReference type="InterPro" id="IPR047057">
    <property type="entry name" value="MerR_fam"/>
</dbReference>
<dbReference type="EMBL" id="LJGT01000038">
    <property type="protein sequence ID" value="OEU90408.1"/>
    <property type="molecule type" value="Genomic_DNA"/>
</dbReference>
<evidence type="ECO:0000313" key="6">
    <source>
        <dbReference type="EMBL" id="OEU90408.1"/>
    </source>
</evidence>
<dbReference type="AlphaFoldDB" id="A0A1E7JQ62"/>
<dbReference type="SUPFAM" id="SSF46955">
    <property type="entry name" value="Putative DNA-binding domain"/>
    <property type="match status" value="1"/>
</dbReference>
<evidence type="ECO:0000313" key="7">
    <source>
        <dbReference type="Proteomes" id="UP000176087"/>
    </source>
</evidence>
<evidence type="ECO:0000259" key="5">
    <source>
        <dbReference type="PROSITE" id="PS50937"/>
    </source>
</evidence>
<organism evidence="6 7">
    <name type="scientific">Streptomyces abyssalis</name>
    <dbReference type="NCBI Taxonomy" id="933944"/>
    <lineage>
        <taxon>Bacteria</taxon>
        <taxon>Bacillati</taxon>
        <taxon>Actinomycetota</taxon>
        <taxon>Actinomycetes</taxon>
        <taxon>Kitasatosporales</taxon>
        <taxon>Streptomycetaceae</taxon>
        <taxon>Streptomyces</taxon>
    </lineage>
</organism>
<name>A0A1E7JQ62_9ACTN</name>
<protein>
    <submittedName>
        <fullName evidence="6">MerR family transcriptional regulator</fullName>
    </submittedName>
</protein>
<evidence type="ECO:0000256" key="3">
    <source>
        <dbReference type="ARBA" id="ARBA00023159"/>
    </source>
</evidence>
<dbReference type="Gene3D" id="1.10.1660.10">
    <property type="match status" value="1"/>
</dbReference>
<dbReference type="GO" id="GO:0003700">
    <property type="term" value="F:DNA-binding transcription factor activity"/>
    <property type="evidence" value="ECO:0007669"/>
    <property type="project" value="InterPro"/>
</dbReference>
<dbReference type="CDD" id="cd01106">
    <property type="entry name" value="HTH_TipAL-Mta"/>
    <property type="match status" value="1"/>
</dbReference>
<proteinExistence type="predicted"/>
<dbReference type="InterPro" id="IPR012925">
    <property type="entry name" value="TipAS_dom"/>
</dbReference>
<dbReference type="Gene3D" id="1.10.490.50">
    <property type="entry name" value="Antibiotic binding domain of TipA-like multidrug resistance regulators"/>
    <property type="match status" value="1"/>
</dbReference>
<accession>A0A1E7JQ62</accession>
<keyword evidence="2" id="KW-0238">DNA-binding</keyword>
<dbReference type="InterPro" id="IPR009061">
    <property type="entry name" value="DNA-bd_dom_put_sf"/>
</dbReference>
<sequence length="270" mass="29990">MNTPADAAETSGMTVGQAASRLGVTVRTLHHWDEIGLASPSLRTHGGYRLYTAADIALLQRAVVYRELGLPLDAIRELLHAQAVDPTVALRTQRNQVQERIARLNEMTEGLDRMIQAHEQGILLTAEQQAAAFGPDWQPEWVLGARERWRDTPQWAEYAERAAARGPEDWKAIAEANSALEIDLGRAMQDGVVPGSPEANRLAEQHREAFSAYFHLTHEMQVCIGRMYREDPGFTAHFDRVRPGLADWLGRVIDANAQANGIDPGTAAWR</sequence>
<dbReference type="PANTHER" id="PTHR30204:SF90">
    <property type="entry name" value="HTH-TYPE TRANSCRIPTIONAL ACTIVATOR MTA"/>
    <property type="match status" value="1"/>
</dbReference>
<dbReference type="RefSeq" id="WP_070009275.1">
    <property type="nucleotide sequence ID" value="NZ_LJGS01000036.1"/>
</dbReference>
<dbReference type="InterPro" id="IPR036244">
    <property type="entry name" value="TipA-like_antibiotic-bd"/>
</dbReference>
<dbReference type="SMART" id="SM00422">
    <property type="entry name" value="HTH_MERR"/>
    <property type="match status" value="1"/>
</dbReference>
<comment type="caution">
    <text evidence="6">The sequence shown here is derived from an EMBL/GenBank/DDBJ whole genome shotgun (WGS) entry which is preliminary data.</text>
</comment>
<dbReference type="Proteomes" id="UP000176087">
    <property type="component" value="Unassembled WGS sequence"/>
</dbReference>
<dbReference type="PROSITE" id="PS50937">
    <property type="entry name" value="HTH_MERR_2"/>
    <property type="match status" value="1"/>
</dbReference>
<keyword evidence="7" id="KW-1185">Reference proteome</keyword>
<dbReference type="Pfam" id="PF13411">
    <property type="entry name" value="MerR_1"/>
    <property type="match status" value="1"/>
</dbReference>
<dbReference type="STRING" id="933944.AN215_13145"/>